<dbReference type="PROSITE" id="PS51082">
    <property type="entry name" value="WH2"/>
    <property type="match status" value="1"/>
</dbReference>
<feature type="region of interest" description="Disordered" evidence="1">
    <location>
        <begin position="179"/>
        <end position="274"/>
    </location>
</feature>
<sequence length="550" mass="60535">MATTTAYRNYQSVRSYLLNNVNSSNNIIDNLKSFLSHVNTSEAQSLMKNLHENNVIINRNLALDLIKMANDIFENNAYMYVNKMQSSKYFNTLNKMKRINISVTDVNVKSSLNAIIAEIEQLLFGIGEGAIADTLNVDNEITMLIGDFYEIYSNYTTALASSSSAAAATFVAPITPPGPLPQALPRSRKSSTVSSISSLAAETVPRTLTTPTPTQSQSNNATITTALLAPPPPPPPLPPLETITTTPAPPPPPPPPPLFDTATAPTATTTATTPSLDPRQQLLKAIIKEGQSRLKSKSTATATKMPPIEMDPRQKMLSEIQAGTVRLKKTARPVAVDSAAAAVAKKPIGVANPALEAMYDTLGRRRIAQAKSSTEASENTSADEEDWDDDLRADKASASDVNYTKTLFNVFTSSRLYQNADLKNTENNIQNVLNNVEPLLEKPRTQTKIDKARLLLQDLAKLSILADNPLDSAEYAYDANYSYTQQPLFQTQRDNFIAAIEDLIFKYRFSDAENHLKLALTYHPKDFKYNELLKRVVQLSKNQQRTESYA</sequence>
<evidence type="ECO:0000256" key="1">
    <source>
        <dbReference type="SAM" id="MobiDB-lite"/>
    </source>
</evidence>
<reference evidence="3 4" key="1">
    <citation type="journal article" date="2016" name="PLoS ONE">
        <title>Genome Sequencing and Analysis of Catopsilia pomona nucleopolyhedrovirus: A Distinct Species in Group I Alphabaculovirus.</title>
        <authorList>
            <person name="Wang J."/>
            <person name="Zhu Z."/>
            <person name="Zhang L."/>
            <person name="Hou D."/>
            <person name="Wang M."/>
            <person name="Arif B."/>
            <person name="Kou Z."/>
            <person name="Wang H."/>
            <person name="Deng F."/>
            <person name="Hu Z."/>
        </authorList>
    </citation>
    <scope>NUCLEOTIDE SEQUENCE [LARGE SCALE GENOMIC DNA]</scope>
    <source>
        <strain evidence="3">416</strain>
    </source>
</reference>
<protein>
    <submittedName>
        <fullName evidence="3">Pp78/83</fullName>
    </submittedName>
</protein>
<feature type="compositionally biased region" description="Low complexity" evidence="1">
    <location>
        <begin position="259"/>
        <end position="274"/>
    </location>
</feature>
<feature type="compositionally biased region" description="Polar residues" evidence="1">
    <location>
        <begin position="370"/>
        <end position="380"/>
    </location>
</feature>
<feature type="compositionally biased region" description="Low complexity" evidence="1">
    <location>
        <begin position="190"/>
        <end position="214"/>
    </location>
</feature>
<keyword evidence="4" id="KW-1185">Reference proteome</keyword>
<dbReference type="GO" id="GO:0003779">
    <property type="term" value="F:actin binding"/>
    <property type="evidence" value="ECO:0007669"/>
    <property type="project" value="InterPro"/>
</dbReference>
<gene>
    <name evidence="3" type="primary">83</name>
    <name evidence="3" type="synonym">pp78</name>
    <name evidence="3" type="ORF">CapoNPV_002</name>
</gene>
<dbReference type="EMBL" id="KU565883">
    <property type="protein sequence ID" value="ANF29651.1"/>
    <property type="molecule type" value="Genomic_DNA"/>
</dbReference>
<dbReference type="GeneID" id="27924228"/>
<name>A0A172WZ70_9ABAC</name>
<dbReference type="KEGG" id="vg:27924228"/>
<feature type="compositionally biased region" description="Pro residues" evidence="1">
    <location>
        <begin position="247"/>
        <end position="258"/>
    </location>
</feature>
<feature type="region of interest" description="Disordered" evidence="1">
    <location>
        <begin position="369"/>
        <end position="389"/>
    </location>
</feature>
<feature type="domain" description="WH2" evidence="2">
    <location>
        <begin position="312"/>
        <end position="330"/>
    </location>
</feature>
<proteinExistence type="predicted"/>
<dbReference type="Proteomes" id="UP000203996">
    <property type="component" value="Segment"/>
</dbReference>
<dbReference type="OrthoDB" id="4891at10239"/>
<evidence type="ECO:0000259" key="2">
    <source>
        <dbReference type="PROSITE" id="PS51082"/>
    </source>
</evidence>
<accession>A0A172WZ70</accession>
<organism evidence="3 4">
    <name type="scientific">Catopsilia pomona nucleopolyhedrovirus</name>
    <dbReference type="NCBI Taxonomy" id="1850906"/>
    <lineage>
        <taxon>Viruses</taxon>
        <taxon>Viruses incertae sedis</taxon>
        <taxon>Naldaviricetes</taxon>
        <taxon>Lefavirales</taxon>
        <taxon>Baculoviridae</taxon>
        <taxon>Alphabaculovirus</taxon>
        <taxon>Alphabaculovirus capomonae</taxon>
    </lineage>
</organism>
<dbReference type="InterPro" id="IPR003124">
    <property type="entry name" value="WH2_dom"/>
</dbReference>
<evidence type="ECO:0000313" key="3">
    <source>
        <dbReference type="EMBL" id="ANF29651.1"/>
    </source>
</evidence>
<feature type="compositionally biased region" description="Pro residues" evidence="1">
    <location>
        <begin position="229"/>
        <end position="239"/>
    </location>
</feature>
<dbReference type="SUPFAM" id="SSF101447">
    <property type="entry name" value="Formin homology 2 domain (FH2 domain)"/>
    <property type="match status" value="1"/>
</dbReference>
<evidence type="ECO:0000313" key="4">
    <source>
        <dbReference type="Proteomes" id="UP000203996"/>
    </source>
</evidence>